<dbReference type="AlphaFoldDB" id="A0A1I0ET88"/>
<protein>
    <submittedName>
        <fullName evidence="1">Uncharacterized protein</fullName>
    </submittedName>
</protein>
<gene>
    <name evidence="1" type="ORF">SAMN05216197_114109</name>
</gene>
<organism evidence="1 2">
    <name type="scientific">Pseudomonas graminis</name>
    <dbReference type="NCBI Taxonomy" id="158627"/>
    <lineage>
        <taxon>Bacteria</taxon>
        <taxon>Pseudomonadati</taxon>
        <taxon>Pseudomonadota</taxon>
        <taxon>Gammaproteobacteria</taxon>
        <taxon>Pseudomonadales</taxon>
        <taxon>Pseudomonadaceae</taxon>
        <taxon>Pseudomonas</taxon>
    </lineage>
</organism>
<reference evidence="1 2" key="1">
    <citation type="submission" date="2016-10" db="EMBL/GenBank/DDBJ databases">
        <authorList>
            <person name="de Groot N.N."/>
        </authorList>
    </citation>
    <scope>NUCLEOTIDE SEQUENCE [LARGE SCALE GENOMIC DNA]</scope>
    <source>
        <strain evidence="1 2">DSM 11363</strain>
    </source>
</reference>
<sequence length="106" mass="12139">MTDLDFTLCSIPMLISRNNSKAYHDQVVSRYTVLMRFLKDNNLIYKEPFNSDGSLKMDLVLKKSDVTSQCLELFKKAIPAWHAQIDRSGKVDNVSKLIKAMDQIQA</sequence>
<proteinExistence type="predicted"/>
<name>A0A1I0ET88_9PSED</name>
<dbReference type="OrthoDB" id="6637560at2"/>
<dbReference type="Proteomes" id="UP000182332">
    <property type="component" value="Unassembled WGS sequence"/>
</dbReference>
<dbReference type="RefSeq" id="WP_074889664.1">
    <property type="nucleotide sequence ID" value="NZ_FOHW01000014.1"/>
</dbReference>
<evidence type="ECO:0000313" key="1">
    <source>
        <dbReference type="EMBL" id="SET48055.1"/>
    </source>
</evidence>
<accession>A0A1I0ET88</accession>
<dbReference type="EMBL" id="FOHW01000014">
    <property type="protein sequence ID" value="SET48055.1"/>
    <property type="molecule type" value="Genomic_DNA"/>
</dbReference>
<evidence type="ECO:0000313" key="2">
    <source>
        <dbReference type="Proteomes" id="UP000182332"/>
    </source>
</evidence>